<feature type="region of interest" description="Disordered" evidence="1">
    <location>
        <begin position="120"/>
        <end position="141"/>
    </location>
</feature>
<protein>
    <submittedName>
        <fullName evidence="2">Uncharacterized protein</fullName>
    </submittedName>
</protein>
<reference evidence="2" key="1">
    <citation type="journal article" date="2020" name="Microb. Genom.">
        <title>Genetic diversity of clinical and environmental Mucorales isolates obtained from an investigation of mucormycosis cases among solid organ transplant recipients.</title>
        <authorList>
            <person name="Nguyen M.H."/>
            <person name="Kaul D."/>
            <person name="Muto C."/>
            <person name="Cheng S.J."/>
            <person name="Richter R.A."/>
            <person name="Bruno V.M."/>
            <person name="Liu G."/>
            <person name="Beyhan S."/>
            <person name="Sundermann A.J."/>
            <person name="Mounaud S."/>
            <person name="Pasculle A.W."/>
            <person name="Nierman W.C."/>
            <person name="Driscoll E."/>
            <person name="Cumbie R."/>
            <person name="Clancy C.J."/>
            <person name="Dupont C.L."/>
        </authorList>
    </citation>
    <scope>NUCLEOTIDE SEQUENCE</scope>
    <source>
        <strain evidence="2">GL16</strain>
    </source>
</reference>
<gene>
    <name evidence="2" type="ORF">G6F51_007910</name>
</gene>
<organism evidence="2 3">
    <name type="scientific">Rhizopus oryzae</name>
    <name type="common">Mucormycosis agent</name>
    <name type="synonym">Rhizopus arrhizus var. delemar</name>
    <dbReference type="NCBI Taxonomy" id="64495"/>
    <lineage>
        <taxon>Eukaryota</taxon>
        <taxon>Fungi</taxon>
        <taxon>Fungi incertae sedis</taxon>
        <taxon>Mucoromycota</taxon>
        <taxon>Mucoromycotina</taxon>
        <taxon>Mucoromycetes</taxon>
        <taxon>Mucorales</taxon>
        <taxon>Mucorineae</taxon>
        <taxon>Rhizopodaceae</taxon>
        <taxon>Rhizopus</taxon>
    </lineage>
</organism>
<evidence type="ECO:0000313" key="3">
    <source>
        <dbReference type="Proteomes" id="UP000717996"/>
    </source>
</evidence>
<feature type="compositionally biased region" description="Basic and acidic residues" evidence="1">
    <location>
        <begin position="124"/>
        <end position="133"/>
    </location>
</feature>
<evidence type="ECO:0000313" key="2">
    <source>
        <dbReference type="EMBL" id="KAG1541417.1"/>
    </source>
</evidence>
<dbReference type="EMBL" id="JAANIT010001240">
    <property type="protein sequence ID" value="KAG1541417.1"/>
    <property type="molecule type" value="Genomic_DNA"/>
</dbReference>
<evidence type="ECO:0000256" key="1">
    <source>
        <dbReference type="SAM" id="MobiDB-lite"/>
    </source>
</evidence>
<name>A0A9P6Y7S4_RHIOR</name>
<accession>A0A9P6Y7S4</accession>
<dbReference type="Proteomes" id="UP000717996">
    <property type="component" value="Unassembled WGS sequence"/>
</dbReference>
<dbReference type="AlphaFoldDB" id="A0A9P6Y7S4"/>
<sequence>MTDYLETPGRTSLKGFVDANQGSVNAYIRQFDKATDATKNLQKKFVAAFKSKYPNRKRSSDIRLDIEEAWTATQVERAANIQTGRVSAALLKAGGRKAVNLLKKAAPNSDEATAHASIETNDAADNHNPRSIDDNVASSNNVEEENTEELLFVLKNGEFKSTVSTNEDTPECFERFREFQEESLKRAKKKRIVH</sequence>
<comment type="caution">
    <text evidence="2">The sequence shown here is derived from an EMBL/GenBank/DDBJ whole genome shotgun (WGS) entry which is preliminary data.</text>
</comment>
<proteinExistence type="predicted"/>
<dbReference type="OrthoDB" id="2214954at2759"/>